<evidence type="ECO:0000313" key="5">
    <source>
        <dbReference type="Proteomes" id="UP000799423"/>
    </source>
</evidence>
<dbReference type="PANTHER" id="PTHR47785:SF4">
    <property type="entry name" value="ZN(II)2CYS6 TRANSCRIPTION FACTOR (EUROFUNG)"/>
    <property type="match status" value="1"/>
</dbReference>
<gene>
    <name evidence="4" type="ORF">T440DRAFT_326547</name>
</gene>
<dbReference type="Proteomes" id="UP000799423">
    <property type="component" value="Unassembled WGS sequence"/>
</dbReference>
<dbReference type="AlphaFoldDB" id="A0A6A7AQK1"/>
<name>A0A6A7AQK1_9PLEO</name>
<dbReference type="PROSITE" id="PS00463">
    <property type="entry name" value="ZN2_CY6_FUNGAL_1"/>
    <property type="match status" value="1"/>
</dbReference>
<dbReference type="EMBL" id="MU006379">
    <property type="protein sequence ID" value="KAF2844439.1"/>
    <property type="molecule type" value="Genomic_DNA"/>
</dbReference>
<dbReference type="InterPro" id="IPR036864">
    <property type="entry name" value="Zn2-C6_fun-type_DNA-bd_sf"/>
</dbReference>
<dbReference type="Gene3D" id="4.10.240.10">
    <property type="entry name" value="Zn(2)-C6 fungal-type DNA-binding domain"/>
    <property type="match status" value="1"/>
</dbReference>
<keyword evidence="1" id="KW-0539">Nucleus</keyword>
<dbReference type="Pfam" id="PF00172">
    <property type="entry name" value="Zn_clus"/>
    <property type="match status" value="1"/>
</dbReference>
<accession>A0A6A7AQK1</accession>
<dbReference type="PROSITE" id="PS50048">
    <property type="entry name" value="ZN2_CY6_FUNGAL_2"/>
    <property type="match status" value="1"/>
</dbReference>
<dbReference type="PANTHER" id="PTHR47785">
    <property type="entry name" value="ZN(II)2CYS6 TRANSCRIPTION FACTOR (EUROFUNG)-RELATED-RELATED"/>
    <property type="match status" value="1"/>
</dbReference>
<dbReference type="OrthoDB" id="5244761at2759"/>
<protein>
    <recommendedName>
        <fullName evidence="3">Zn(2)-C6 fungal-type domain-containing protein</fullName>
    </recommendedName>
</protein>
<dbReference type="InterPro" id="IPR001138">
    <property type="entry name" value="Zn2Cys6_DnaBD"/>
</dbReference>
<dbReference type="CDD" id="cd12148">
    <property type="entry name" value="fungal_TF_MHR"/>
    <property type="match status" value="1"/>
</dbReference>
<dbReference type="GO" id="GO:0000981">
    <property type="term" value="F:DNA-binding transcription factor activity, RNA polymerase II-specific"/>
    <property type="evidence" value="ECO:0007669"/>
    <property type="project" value="InterPro"/>
</dbReference>
<feature type="domain" description="Zn(2)-C6 fungal-type" evidence="3">
    <location>
        <begin position="75"/>
        <end position="104"/>
    </location>
</feature>
<dbReference type="GO" id="GO:0008270">
    <property type="term" value="F:zinc ion binding"/>
    <property type="evidence" value="ECO:0007669"/>
    <property type="project" value="InterPro"/>
</dbReference>
<evidence type="ECO:0000313" key="4">
    <source>
        <dbReference type="EMBL" id="KAF2844439.1"/>
    </source>
</evidence>
<evidence type="ECO:0000256" key="1">
    <source>
        <dbReference type="ARBA" id="ARBA00023242"/>
    </source>
</evidence>
<dbReference type="InterPro" id="IPR053181">
    <property type="entry name" value="EcdB-like_regulator"/>
</dbReference>
<organism evidence="4 5">
    <name type="scientific">Plenodomus tracheiphilus IPT5</name>
    <dbReference type="NCBI Taxonomy" id="1408161"/>
    <lineage>
        <taxon>Eukaryota</taxon>
        <taxon>Fungi</taxon>
        <taxon>Dikarya</taxon>
        <taxon>Ascomycota</taxon>
        <taxon>Pezizomycotina</taxon>
        <taxon>Dothideomycetes</taxon>
        <taxon>Pleosporomycetidae</taxon>
        <taxon>Pleosporales</taxon>
        <taxon>Pleosporineae</taxon>
        <taxon>Leptosphaeriaceae</taxon>
        <taxon>Plenodomus</taxon>
    </lineage>
</organism>
<feature type="region of interest" description="Disordered" evidence="2">
    <location>
        <begin position="1"/>
        <end position="56"/>
    </location>
</feature>
<dbReference type="SMART" id="SM00066">
    <property type="entry name" value="GAL4"/>
    <property type="match status" value="1"/>
</dbReference>
<reference evidence="4" key="1">
    <citation type="submission" date="2020-01" db="EMBL/GenBank/DDBJ databases">
        <authorList>
            <consortium name="DOE Joint Genome Institute"/>
            <person name="Haridas S."/>
            <person name="Albert R."/>
            <person name="Binder M."/>
            <person name="Bloem J."/>
            <person name="Labutti K."/>
            <person name="Salamov A."/>
            <person name="Andreopoulos B."/>
            <person name="Baker S.E."/>
            <person name="Barry K."/>
            <person name="Bills G."/>
            <person name="Bluhm B.H."/>
            <person name="Cannon C."/>
            <person name="Castanera R."/>
            <person name="Culley D.E."/>
            <person name="Daum C."/>
            <person name="Ezra D."/>
            <person name="Gonzalez J.B."/>
            <person name="Henrissat B."/>
            <person name="Kuo A."/>
            <person name="Liang C."/>
            <person name="Lipzen A."/>
            <person name="Lutzoni F."/>
            <person name="Magnuson J."/>
            <person name="Mondo S."/>
            <person name="Nolan M."/>
            <person name="Ohm R."/>
            <person name="Pangilinan J."/>
            <person name="Park H.-J."/>
            <person name="Ramirez L."/>
            <person name="Alfaro M."/>
            <person name="Sun H."/>
            <person name="Tritt A."/>
            <person name="Yoshinaga Y."/>
            <person name="Zwiers L.-H."/>
            <person name="Turgeon B.G."/>
            <person name="Goodwin S.B."/>
            <person name="Spatafora J.W."/>
            <person name="Crous P.W."/>
            <person name="Grigoriev I.V."/>
        </authorList>
    </citation>
    <scope>NUCLEOTIDE SEQUENCE</scope>
    <source>
        <strain evidence="4">IPT5</strain>
    </source>
</reference>
<sequence>MLSNRSMAQAVVGPGGNVGDLASRQCGPEASISQRFPRVRPHEYNAPHSNKSAQFPQGQPALQQVIPKQFRATQACTECRSRKQKCNQAQPCQSCADKSLECQYTSVLLPKKDRTISQIQENVDSILQSLKSVSSDLSGCKSEMTTLKQGIYHLNRAHFSHYSEHATLANKLLKNWRSIGKSWDVKSLDELLESIDQISDFAILSEQERGQLRVWGIGEGKESTDELGSPDNGDNSDVPPPMHGLWGYPTCERSRAVTPFGYSWNQGGLDENGQLDFHSRVIYELLDSYLDNLHALHPFMSPSELKVTFGRFAMQYSPDAEPLLPLQGHHGVKRKRSNNGFSGPSSTGSAIKSTINNAIVLLVLALGKVLQFDGKCLPAPRKDPEIVNDNRDQPKNIDFLPGMAYFAYATNILGNELSGNTVAHAQAMILAGLYLSQFSRVLESWSWISEACRIVLFLTKVGFPKLLRSQYPNRQAEISAIDQYRLNPLICAYWTCLQLESDILAGMSTLLPSGISEHKSNILYPTGPDTISMMILSSNLSLCISYNEANHDFCRGNKCASSETSNVEHALGYVKYRIETLQGWRRSLPPRLYWNDDESPPTNLDHAQLRAKYYGELSMMLRPSLWIATHIIGLPAIDGGYFKQDLSWTYNISRSAQASRQAYTAALTEDQRNIVDIGCQCIDAAIRSTVAFDRVGDLSSSEYKNYISTRTVRLKVTNIFGTLHAQFINMLVLTSVYKSKLNSFLGPKSPLNEANLIALFDRTLANLQENSQNSPSLAADIEILKIVQNQMDLK</sequence>
<keyword evidence="5" id="KW-1185">Reference proteome</keyword>
<dbReference type="SUPFAM" id="SSF57701">
    <property type="entry name" value="Zn2/Cys6 DNA-binding domain"/>
    <property type="match status" value="1"/>
</dbReference>
<evidence type="ECO:0000259" key="3">
    <source>
        <dbReference type="PROSITE" id="PS50048"/>
    </source>
</evidence>
<proteinExistence type="predicted"/>
<dbReference type="CDD" id="cd00067">
    <property type="entry name" value="GAL4"/>
    <property type="match status" value="1"/>
</dbReference>
<evidence type="ECO:0000256" key="2">
    <source>
        <dbReference type="SAM" id="MobiDB-lite"/>
    </source>
</evidence>
<feature type="compositionally biased region" description="Polar residues" evidence="2">
    <location>
        <begin position="47"/>
        <end position="56"/>
    </location>
</feature>